<dbReference type="GO" id="GO:0046983">
    <property type="term" value="F:protein dimerization activity"/>
    <property type="evidence" value="ECO:0007669"/>
    <property type="project" value="InterPro"/>
</dbReference>
<feature type="transmembrane region" description="Helical" evidence="9">
    <location>
        <begin position="109"/>
        <end position="126"/>
    </location>
</feature>
<dbReference type="InterPro" id="IPR036890">
    <property type="entry name" value="HATPase_C_sf"/>
</dbReference>
<dbReference type="CDD" id="cd16917">
    <property type="entry name" value="HATPase_UhpB-NarQ-NarX-like"/>
    <property type="match status" value="1"/>
</dbReference>
<dbReference type="GO" id="GO:0016020">
    <property type="term" value="C:membrane"/>
    <property type="evidence" value="ECO:0007669"/>
    <property type="project" value="InterPro"/>
</dbReference>
<dbReference type="GO" id="GO:0000155">
    <property type="term" value="F:phosphorelay sensor kinase activity"/>
    <property type="evidence" value="ECO:0007669"/>
    <property type="project" value="InterPro"/>
</dbReference>
<keyword evidence="12" id="KW-1185">Reference proteome</keyword>
<evidence type="ECO:0000256" key="7">
    <source>
        <dbReference type="ARBA" id="ARBA00022840"/>
    </source>
</evidence>
<evidence type="ECO:0000256" key="3">
    <source>
        <dbReference type="ARBA" id="ARBA00022553"/>
    </source>
</evidence>
<dbReference type="InterPro" id="IPR003594">
    <property type="entry name" value="HATPase_dom"/>
</dbReference>
<evidence type="ECO:0000313" key="11">
    <source>
        <dbReference type="EMBL" id="NKX85825.1"/>
    </source>
</evidence>
<evidence type="ECO:0000256" key="1">
    <source>
        <dbReference type="ARBA" id="ARBA00000085"/>
    </source>
</evidence>
<evidence type="ECO:0000256" key="2">
    <source>
        <dbReference type="ARBA" id="ARBA00012438"/>
    </source>
</evidence>
<organism evidence="11 12">
    <name type="scientific">Nocardia coubleae</name>
    <dbReference type="NCBI Taxonomy" id="356147"/>
    <lineage>
        <taxon>Bacteria</taxon>
        <taxon>Bacillati</taxon>
        <taxon>Actinomycetota</taxon>
        <taxon>Actinomycetes</taxon>
        <taxon>Mycobacteriales</taxon>
        <taxon>Nocardiaceae</taxon>
        <taxon>Nocardia</taxon>
    </lineage>
</organism>
<sequence>MRRFSLWLRGRPIVADSLLAAMLLCFDVLGVGEARNKVVYLVLSVLLPMPVALRRLYPRAMAATLLVLSLLCTFTAYLLNESTAPHVALIGLGVMLYTLVAYVGRRDGLIYVGFLALDLGLSVLLVREPKGGDLILVGAIYALCWTLAEFNGARHAYDAEVAARLAVADYDKERRAHEAVAAERTRIARELHDVVAHAVSVIIVQADGAKYALRTDPDAAERALSTIAGTGRDALRELRRTVALLRTEHAPELLPQHGSAGIAQLAQMMREAGLAVDLELTGELDDIAPEVSLGVHRIVQESLTNTLRHAGASAKAVVRVQRGAEEILVEITDSGGVPVRESAIHGGGMGLVGMRERVAVLGGTLHAGKLPDGRWQVSARLPLRAETD</sequence>
<gene>
    <name evidence="11" type="ORF">HGA10_00675</name>
</gene>
<dbReference type="EMBL" id="JAAXOM010000001">
    <property type="protein sequence ID" value="NKX85825.1"/>
    <property type="molecule type" value="Genomic_DNA"/>
</dbReference>
<dbReference type="EC" id="2.7.13.3" evidence="2"/>
<dbReference type="InterPro" id="IPR011712">
    <property type="entry name" value="Sig_transdc_His_kin_sub3_dim/P"/>
</dbReference>
<dbReference type="RefSeq" id="WP_067635507.1">
    <property type="nucleotide sequence ID" value="NZ_JAAXOM010000001.1"/>
</dbReference>
<keyword evidence="9" id="KW-1133">Transmembrane helix</keyword>
<keyword evidence="9" id="KW-0472">Membrane</keyword>
<dbReference type="InterPro" id="IPR050482">
    <property type="entry name" value="Sensor_HK_TwoCompSys"/>
</dbReference>
<protein>
    <recommendedName>
        <fullName evidence="2">histidine kinase</fullName>
        <ecNumber evidence="2">2.7.13.3</ecNumber>
    </recommendedName>
</protein>
<evidence type="ECO:0000256" key="4">
    <source>
        <dbReference type="ARBA" id="ARBA00022679"/>
    </source>
</evidence>
<evidence type="ECO:0000256" key="6">
    <source>
        <dbReference type="ARBA" id="ARBA00022777"/>
    </source>
</evidence>
<dbReference type="Proteomes" id="UP000572007">
    <property type="component" value="Unassembled WGS sequence"/>
</dbReference>
<evidence type="ECO:0000256" key="5">
    <source>
        <dbReference type="ARBA" id="ARBA00022741"/>
    </source>
</evidence>
<dbReference type="Gene3D" id="1.20.5.1930">
    <property type="match status" value="1"/>
</dbReference>
<keyword evidence="7" id="KW-0067">ATP-binding</keyword>
<keyword evidence="3" id="KW-0597">Phosphoprotein</keyword>
<feature type="domain" description="Histidine kinase/HSP90-like ATPase" evidence="10">
    <location>
        <begin position="290"/>
        <end position="385"/>
    </location>
</feature>
<accession>A0A846VYL3</accession>
<proteinExistence type="predicted"/>
<dbReference type="PANTHER" id="PTHR24421">
    <property type="entry name" value="NITRATE/NITRITE SENSOR PROTEIN NARX-RELATED"/>
    <property type="match status" value="1"/>
</dbReference>
<dbReference type="SMART" id="SM00387">
    <property type="entry name" value="HATPase_c"/>
    <property type="match status" value="1"/>
</dbReference>
<reference evidence="11 12" key="1">
    <citation type="submission" date="2020-04" db="EMBL/GenBank/DDBJ databases">
        <title>MicrobeNet Type strains.</title>
        <authorList>
            <person name="Nicholson A.C."/>
        </authorList>
    </citation>
    <scope>NUCLEOTIDE SEQUENCE [LARGE SCALE GENOMIC DNA]</scope>
    <source>
        <strain evidence="11 12">DSM 44960</strain>
    </source>
</reference>
<evidence type="ECO:0000313" key="12">
    <source>
        <dbReference type="Proteomes" id="UP000572007"/>
    </source>
</evidence>
<keyword evidence="9" id="KW-0812">Transmembrane</keyword>
<evidence type="ECO:0000259" key="10">
    <source>
        <dbReference type="SMART" id="SM00387"/>
    </source>
</evidence>
<comment type="caution">
    <text evidence="11">The sequence shown here is derived from an EMBL/GenBank/DDBJ whole genome shotgun (WGS) entry which is preliminary data.</text>
</comment>
<evidence type="ECO:0000256" key="9">
    <source>
        <dbReference type="SAM" id="Phobius"/>
    </source>
</evidence>
<keyword evidence="8" id="KW-0902">Two-component regulatory system</keyword>
<comment type="catalytic activity">
    <reaction evidence="1">
        <text>ATP + protein L-histidine = ADP + protein N-phospho-L-histidine.</text>
        <dbReference type="EC" id="2.7.13.3"/>
    </reaction>
</comment>
<dbReference type="Pfam" id="PF23539">
    <property type="entry name" value="DUF7134"/>
    <property type="match status" value="1"/>
</dbReference>
<dbReference type="SUPFAM" id="SSF55874">
    <property type="entry name" value="ATPase domain of HSP90 chaperone/DNA topoisomerase II/histidine kinase"/>
    <property type="match status" value="1"/>
</dbReference>
<dbReference type="Pfam" id="PF02518">
    <property type="entry name" value="HATPase_c"/>
    <property type="match status" value="1"/>
</dbReference>
<keyword evidence="6 11" id="KW-0418">Kinase</keyword>
<feature type="transmembrane region" description="Helical" evidence="9">
    <location>
        <begin position="85"/>
        <end position="102"/>
    </location>
</feature>
<feature type="transmembrane region" description="Helical" evidence="9">
    <location>
        <begin position="60"/>
        <end position="79"/>
    </location>
</feature>
<keyword evidence="5" id="KW-0547">Nucleotide-binding</keyword>
<dbReference type="AlphaFoldDB" id="A0A846VYL3"/>
<keyword evidence="4" id="KW-0808">Transferase</keyword>
<evidence type="ECO:0000256" key="8">
    <source>
        <dbReference type="ARBA" id="ARBA00023012"/>
    </source>
</evidence>
<dbReference type="GO" id="GO:0005524">
    <property type="term" value="F:ATP binding"/>
    <property type="evidence" value="ECO:0007669"/>
    <property type="project" value="UniProtKB-KW"/>
</dbReference>
<dbReference type="PANTHER" id="PTHR24421:SF10">
    <property type="entry name" value="NITRATE_NITRITE SENSOR PROTEIN NARQ"/>
    <property type="match status" value="1"/>
</dbReference>
<name>A0A846VYL3_9NOCA</name>
<dbReference type="Pfam" id="PF07730">
    <property type="entry name" value="HisKA_3"/>
    <property type="match status" value="1"/>
</dbReference>
<dbReference type="InterPro" id="IPR055558">
    <property type="entry name" value="DUF7134"/>
</dbReference>
<dbReference type="Gene3D" id="3.30.565.10">
    <property type="entry name" value="Histidine kinase-like ATPase, C-terminal domain"/>
    <property type="match status" value="1"/>
</dbReference>